<reference evidence="2 3" key="1">
    <citation type="submission" date="2018-01" db="EMBL/GenBank/DDBJ databases">
        <title>Whole genome analyses suggest that Burkholderia sensu lato contains two further novel genera in the rhizoxinica-symbiotica group Mycetohabitans gen. nov., and Trinickia gen. nov.: implications for the evolution of diazotrophy and nodulation in the Burkholderiaceae.</title>
        <authorList>
            <person name="Estrada-de los Santos P."/>
            <person name="Palmer M."/>
            <person name="Chavez-Ramirez B."/>
            <person name="Beukes C."/>
            <person name="Steenkamp E.T."/>
            <person name="Hirsch A.M."/>
            <person name="Manyaka P."/>
            <person name="Maluk M."/>
            <person name="Lafos M."/>
            <person name="Crook M."/>
            <person name="Gross E."/>
            <person name="Simon M.F."/>
            <person name="Bueno dos Reis Junior F."/>
            <person name="Poole P.S."/>
            <person name="Venter S.N."/>
            <person name="James E.K."/>
        </authorList>
    </citation>
    <scope>NUCLEOTIDE SEQUENCE [LARGE SCALE GENOMIC DNA]</scope>
    <source>
        <strain evidence="2 3">JPY 581</strain>
    </source>
</reference>
<feature type="domain" description="TadE-like" evidence="1">
    <location>
        <begin position="15"/>
        <end position="57"/>
    </location>
</feature>
<accession>A0A2N7XAN1</accession>
<organism evidence="2 3">
    <name type="scientific">Trinickia symbiotica</name>
    <dbReference type="NCBI Taxonomy" id="863227"/>
    <lineage>
        <taxon>Bacteria</taxon>
        <taxon>Pseudomonadati</taxon>
        <taxon>Pseudomonadota</taxon>
        <taxon>Betaproteobacteria</taxon>
        <taxon>Burkholderiales</taxon>
        <taxon>Burkholderiaceae</taxon>
        <taxon>Trinickia</taxon>
    </lineage>
</organism>
<proteinExistence type="predicted"/>
<protein>
    <submittedName>
        <fullName evidence="2">Pilus assembly protein TadG</fullName>
    </submittedName>
</protein>
<dbReference type="OrthoDB" id="7026216at2"/>
<evidence type="ECO:0000259" key="1">
    <source>
        <dbReference type="Pfam" id="PF07811"/>
    </source>
</evidence>
<name>A0A2N7XAN1_9BURK</name>
<dbReference type="Pfam" id="PF07811">
    <property type="entry name" value="TadE"/>
    <property type="match status" value="1"/>
</dbReference>
<dbReference type="EMBL" id="PNYC01000001">
    <property type="protein sequence ID" value="PMS38667.1"/>
    <property type="molecule type" value="Genomic_DNA"/>
</dbReference>
<sequence length="172" mass="18582">MRRRPIHGKRQHERGAALVELALVLTLLLTLFSGMVELGRAIYQYETLTKSARDAARYLSQYSALDPNYPLSTAKCLAVYGTTDCSGTALAPGLTTANVVVCDQSDSSGCPGGTFANYNVYDANNNSSSGTIEEAINLVEVKITGYNYSPIQSFFQFTGVTFGDIAVVMRQS</sequence>
<evidence type="ECO:0000313" key="3">
    <source>
        <dbReference type="Proteomes" id="UP000235777"/>
    </source>
</evidence>
<comment type="caution">
    <text evidence="2">The sequence shown here is derived from an EMBL/GenBank/DDBJ whole genome shotgun (WGS) entry which is preliminary data.</text>
</comment>
<dbReference type="InterPro" id="IPR012495">
    <property type="entry name" value="TadE-like_dom"/>
</dbReference>
<dbReference type="AlphaFoldDB" id="A0A2N7XAN1"/>
<evidence type="ECO:0000313" key="2">
    <source>
        <dbReference type="EMBL" id="PMS38667.1"/>
    </source>
</evidence>
<dbReference type="STRING" id="863227.GCA_000373005_00842"/>
<dbReference type="Proteomes" id="UP000235777">
    <property type="component" value="Unassembled WGS sequence"/>
</dbReference>
<dbReference type="RefSeq" id="WP_018439369.1">
    <property type="nucleotide sequence ID" value="NZ_KB890165.1"/>
</dbReference>
<keyword evidence="3" id="KW-1185">Reference proteome</keyword>
<gene>
    <name evidence="2" type="ORF">C0Z20_02060</name>
</gene>